<dbReference type="EMBL" id="APBN01000001">
    <property type="protein sequence ID" value="EMT54607.1"/>
    <property type="molecule type" value="Genomic_DNA"/>
</dbReference>
<dbReference type="FunFam" id="1.10.10.10:FF:000079">
    <property type="entry name" value="GntR family transcriptional regulator"/>
    <property type="match status" value="1"/>
</dbReference>
<reference evidence="5 6" key="1">
    <citation type="submission" date="2013-03" db="EMBL/GenBank/DDBJ databases">
        <title>Assembly of a new bacterial strain Brevibacillus borstelensis AK1.</title>
        <authorList>
            <person name="Rajan I."/>
            <person name="PoliReddy D."/>
            <person name="Sugumar T."/>
            <person name="Rathinam K."/>
            <person name="Alqarawi S."/>
            <person name="Khalil A.B."/>
            <person name="Sivakumar N."/>
        </authorList>
    </citation>
    <scope>NUCLEOTIDE SEQUENCE [LARGE SCALE GENOMIC DNA]</scope>
    <source>
        <strain evidence="5 6">AK1</strain>
    </source>
</reference>
<dbReference type="Pfam" id="PF07702">
    <property type="entry name" value="UTRA"/>
    <property type="match status" value="1"/>
</dbReference>
<dbReference type="RefSeq" id="WP_003386397.1">
    <property type="nucleotide sequence ID" value="NZ_APBN01000001.1"/>
</dbReference>
<evidence type="ECO:0000256" key="2">
    <source>
        <dbReference type="ARBA" id="ARBA00023125"/>
    </source>
</evidence>
<keyword evidence="1" id="KW-0805">Transcription regulation</keyword>
<dbReference type="PATRIC" id="fig|1300222.3.peg.709"/>
<name>M8DMD9_9BACL</name>
<dbReference type="Gene3D" id="1.10.10.10">
    <property type="entry name" value="Winged helix-like DNA-binding domain superfamily/Winged helix DNA-binding domain"/>
    <property type="match status" value="1"/>
</dbReference>
<organism evidence="5 6">
    <name type="scientific">Brevibacillus borstelensis AK1</name>
    <dbReference type="NCBI Taxonomy" id="1300222"/>
    <lineage>
        <taxon>Bacteria</taxon>
        <taxon>Bacillati</taxon>
        <taxon>Bacillota</taxon>
        <taxon>Bacilli</taxon>
        <taxon>Bacillales</taxon>
        <taxon>Paenibacillaceae</taxon>
        <taxon>Brevibacillus</taxon>
    </lineage>
</organism>
<dbReference type="Gene3D" id="3.40.1410.10">
    <property type="entry name" value="Chorismate lyase-like"/>
    <property type="match status" value="1"/>
</dbReference>
<dbReference type="PANTHER" id="PTHR44846:SF1">
    <property type="entry name" value="MANNOSYL-D-GLYCERATE TRANSPORT_METABOLISM SYSTEM REPRESSOR MNGR-RELATED"/>
    <property type="match status" value="1"/>
</dbReference>
<sequence length="244" mass="27962">MIEKTGPEPIYIQAKNWIRGKIASGEWKAKEKLPSESDLAATLGISRGTIKQAIKQLITEGILVQIHGKGTFVVGEQMEYPLAERLISIAETMIESHKDFTTRLLGLETSPADQTVSRFLELDPSGQVYHLKRLRFIEDTPVVFLENFLPKQLFPGFEQNNFEEKTLFSIIEDRYKLRISWGKRSFLGKGADEKIAEMLQIDKGTPITFLEQTIYTEDNVPIEYSKVWLRNDQIKLTSILKRTQ</sequence>
<keyword evidence="3" id="KW-0804">Transcription</keyword>
<keyword evidence="2" id="KW-0238">DNA-binding</keyword>
<dbReference type="SUPFAM" id="SSF64288">
    <property type="entry name" value="Chorismate lyase-like"/>
    <property type="match status" value="1"/>
</dbReference>
<comment type="caution">
    <text evidence="5">The sequence shown here is derived from an EMBL/GenBank/DDBJ whole genome shotgun (WGS) entry which is preliminary data.</text>
</comment>
<evidence type="ECO:0000313" key="6">
    <source>
        <dbReference type="Proteomes" id="UP000012081"/>
    </source>
</evidence>
<evidence type="ECO:0000259" key="4">
    <source>
        <dbReference type="PROSITE" id="PS50949"/>
    </source>
</evidence>
<dbReference type="GeneID" id="89499011"/>
<dbReference type="InterPro" id="IPR000524">
    <property type="entry name" value="Tscrpt_reg_HTH_GntR"/>
</dbReference>
<gene>
    <name evidence="5" type="ORF">I532_03345</name>
</gene>
<dbReference type="PANTHER" id="PTHR44846">
    <property type="entry name" value="MANNOSYL-D-GLYCERATE TRANSPORT/METABOLISM SYSTEM REPRESSOR MNGR-RELATED"/>
    <property type="match status" value="1"/>
</dbReference>
<evidence type="ECO:0000256" key="3">
    <source>
        <dbReference type="ARBA" id="ARBA00023163"/>
    </source>
</evidence>
<dbReference type="InterPro" id="IPR036388">
    <property type="entry name" value="WH-like_DNA-bd_sf"/>
</dbReference>
<dbReference type="InterPro" id="IPR036390">
    <property type="entry name" value="WH_DNA-bd_sf"/>
</dbReference>
<dbReference type="InterPro" id="IPR050679">
    <property type="entry name" value="Bact_HTH_transcr_reg"/>
</dbReference>
<feature type="domain" description="HTH gntR-type" evidence="4">
    <location>
        <begin position="8"/>
        <end position="76"/>
    </location>
</feature>
<dbReference type="GO" id="GO:0003677">
    <property type="term" value="F:DNA binding"/>
    <property type="evidence" value="ECO:0007669"/>
    <property type="project" value="UniProtKB-KW"/>
</dbReference>
<dbReference type="AlphaFoldDB" id="M8DMD9"/>
<dbReference type="SMART" id="SM00345">
    <property type="entry name" value="HTH_GNTR"/>
    <property type="match status" value="1"/>
</dbReference>
<accession>M8DMD9</accession>
<dbReference type="CDD" id="cd07377">
    <property type="entry name" value="WHTH_GntR"/>
    <property type="match status" value="1"/>
</dbReference>
<dbReference type="PRINTS" id="PR00035">
    <property type="entry name" value="HTHGNTR"/>
</dbReference>
<protein>
    <submittedName>
        <fullName evidence="5">GntR family transcriptional regulator</fullName>
    </submittedName>
</protein>
<dbReference type="Pfam" id="PF00392">
    <property type="entry name" value="GntR"/>
    <property type="match status" value="1"/>
</dbReference>
<dbReference type="InterPro" id="IPR028978">
    <property type="entry name" value="Chorismate_lyase_/UTRA_dom_sf"/>
</dbReference>
<dbReference type="PROSITE" id="PS50949">
    <property type="entry name" value="HTH_GNTR"/>
    <property type="match status" value="1"/>
</dbReference>
<evidence type="ECO:0000313" key="5">
    <source>
        <dbReference type="EMBL" id="EMT54607.1"/>
    </source>
</evidence>
<dbReference type="SMART" id="SM00866">
    <property type="entry name" value="UTRA"/>
    <property type="match status" value="1"/>
</dbReference>
<dbReference type="STRING" id="1300222.I532_03345"/>
<dbReference type="SUPFAM" id="SSF46785">
    <property type="entry name" value="Winged helix' DNA-binding domain"/>
    <property type="match status" value="1"/>
</dbReference>
<evidence type="ECO:0000256" key="1">
    <source>
        <dbReference type="ARBA" id="ARBA00023015"/>
    </source>
</evidence>
<dbReference type="GO" id="GO:0003700">
    <property type="term" value="F:DNA-binding transcription factor activity"/>
    <property type="evidence" value="ECO:0007669"/>
    <property type="project" value="InterPro"/>
</dbReference>
<dbReference type="InterPro" id="IPR011663">
    <property type="entry name" value="UTRA"/>
</dbReference>
<dbReference type="GO" id="GO:0045892">
    <property type="term" value="P:negative regulation of DNA-templated transcription"/>
    <property type="evidence" value="ECO:0007669"/>
    <property type="project" value="TreeGrafter"/>
</dbReference>
<proteinExistence type="predicted"/>
<dbReference type="Proteomes" id="UP000012081">
    <property type="component" value="Unassembled WGS sequence"/>
</dbReference>
<keyword evidence="6" id="KW-1185">Reference proteome</keyword>
<dbReference type="OrthoDB" id="9801546at2"/>